<evidence type="ECO:0000313" key="7">
    <source>
        <dbReference type="Proteomes" id="UP000199150"/>
    </source>
</evidence>
<evidence type="ECO:0000256" key="2">
    <source>
        <dbReference type="ARBA" id="ARBA00022448"/>
    </source>
</evidence>
<dbReference type="AlphaFoldDB" id="A0A1G4RTH9"/>
<dbReference type="EMBL" id="FMTS01000003">
    <property type="protein sequence ID" value="SCW60027.1"/>
    <property type="molecule type" value="Genomic_DNA"/>
</dbReference>
<dbReference type="Proteomes" id="UP000199150">
    <property type="component" value="Unassembled WGS sequence"/>
</dbReference>
<dbReference type="GO" id="GO:0005524">
    <property type="term" value="F:ATP binding"/>
    <property type="evidence" value="ECO:0007669"/>
    <property type="project" value="UniProtKB-KW"/>
</dbReference>
<dbReference type="OrthoDB" id="9805029at2"/>
<dbReference type="RefSeq" id="WP_090647477.1">
    <property type="nucleotide sequence ID" value="NZ_CBCRYE010000001.1"/>
</dbReference>
<evidence type="ECO:0000256" key="3">
    <source>
        <dbReference type="ARBA" id="ARBA00022741"/>
    </source>
</evidence>
<evidence type="ECO:0000313" key="6">
    <source>
        <dbReference type="EMBL" id="SCW60027.1"/>
    </source>
</evidence>
<evidence type="ECO:0000259" key="5">
    <source>
        <dbReference type="PROSITE" id="PS50893"/>
    </source>
</evidence>
<keyword evidence="7" id="KW-1185">Reference proteome</keyword>
<feature type="domain" description="ABC transporter" evidence="5">
    <location>
        <begin position="8"/>
        <end position="235"/>
    </location>
</feature>
<accession>A0A1G4RTH9</accession>
<reference evidence="7" key="1">
    <citation type="submission" date="2016-10" db="EMBL/GenBank/DDBJ databases">
        <authorList>
            <person name="Varghese N."/>
            <person name="Submissions S."/>
        </authorList>
    </citation>
    <scope>NUCLEOTIDE SEQUENCE [LARGE SCALE GENOMIC DNA]</scope>
    <source>
        <strain evidence="7">CGMCC 1.3431</strain>
    </source>
</reference>
<dbReference type="SUPFAM" id="SSF52540">
    <property type="entry name" value="P-loop containing nucleoside triphosphate hydrolases"/>
    <property type="match status" value="1"/>
</dbReference>
<dbReference type="SMART" id="SM00382">
    <property type="entry name" value="AAA"/>
    <property type="match status" value="1"/>
</dbReference>
<evidence type="ECO:0000256" key="4">
    <source>
        <dbReference type="ARBA" id="ARBA00022840"/>
    </source>
</evidence>
<evidence type="ECO:0000256" key="1">
    <source>
        <dbReference type="ARBA" id="ARBA00005417"/>
    </source>
</evidence>
<dbReference type="PANTHER" id="PTHR43335">
    <property type="entry name" value="ABC TRANSPORTER, ATP-BINDING PROTEIN"/>
    <property type="match status" value="1"/>
</dbReference>
<dbReference type="GO" id="GO:0016887">
    <property type="term" value="F:ATP hydrolysis activity"/>
    <property type="evidence" value="ECO:0007669"/>
    <property type="project" value="InterPro"/>
</dbReference>
<dbReference type="STRING" id="260084.SAMN02927928_2107"/>
<organism evidence="6 7">
    <name type="scientific">Asticcacaulis taihuensis</name>
    <dbReference type="NCBI Taxonomy" id="260084"/>
    <lineage>
        <taxon>Bacteria</taxon>
        <taxon>Pseudomonadati</taxon>
        <taxon>Pseudomonadota</taxon>
        <taxon>Alphaproteobacteria</taxon>
        <taxon>Caulobacterales</taxon>
        <taxon>Caulobacteraceae</taxon>
        <taxon>Asticcacaulis</taxon>
    </lineage>
</organism>
<dbReference type="PROSITE" id="PS50893">
    <property type="entry name" value="ABC_TRANSPORTER_2"/>
    <property type="match status" value="1"/>
</dbReference>
<keyword evidence="3" id="KW-0547">Nucleotide-binding</keyword>
<keyword evidence="2" id="KW-0813">Transport</keyword>
<dbReference type="InterPro" id="IPR017871">
    <property type="entry name" value="ABC_transporter-like_CS"/>
</dbReference>
<gene>
    <name evidence="6" type="ORF">SAMN02927928_2107</name>
</gene>
<dbReference type="InterPro" id="IPR003439">
    <property type="entry name" value="ABC_transporter-like_ATP-bd"/>
</dbReference>
<name>A0A1G4RTH9_9CAUL</name>
<dbReference type="Gene3D" id="3.40.50.300">
    <property type="entry name" value="P-loop containing nucleotide triphosphate hydrolases"/>
    <property type="match status" value="1"/>
</dbReference>
<proteinExistence type="inferred from homology"/>
<sequence length="315" mass="32973">MQKASDVLRVEGLAKRFESGGGIDAVSISVAPGSITGFIGINGAGKSTTLRCILGLITPDAGRISLFGATATAQARRRIGFLPEERGLFPRDRARDAIAFHARLKGLSQRSAYASADCLLERIGLGSRLRDRIGDLSKGNAQRVQILCALAHAPDLLLLDEPFSGLDPVAQSEVVSLFAEFRAGGGAILFSTHAMAAAQNLCDRVVILANGRTVFEGELAEAAAASPHGAVVVTSDEAGLLTAALAVGGEARPMSSAIGEATRWRVLLPPSVTHPVLMRALAEHAVPIIAFEPIKADLESAFWQLAAPAKERQAA</sequence>
<comment type="similarity">
    <text evidence="1">Belongs to the ABC transporter superfamily.</text>
</comment>
<keyword evidence="4 6" id="KW-0067">ATP-binding</keyword>
<protein>
    <submittedName>
        <fullName evidence="6">ABC-2 type transport system ATP-binding protein</fullName>
    </submittedName>
</protein>
<dbReference type="InterPro" id="IPR027417">
    <property type="entry name" value="P-loop_NTPase"/>
</dbReference>
<dbReference type="Pfam" id="PF00005">
    <property type="entry name" value="ABC_tran"/>
    <property type="match status" value="1"/>
</dbReference>
<dbReference type="InterPro" id="IPR003593">
    <property type="entry name" value="AAA+_ATPase"/>
</dbReference>
<dbReference type="PROSITE" id="PS00211">
    <property type="entry name" value="ABC_TRANSPORTER_1"/>
    <property type="match status" value="1"/>
</dbReference>